<proteinExistence type="inferred from homology"/>
<feature type="coiled-coil region" evidence="6">
    <location>
        <begin position="66"/>
        <end position="107"/>
    </location>
</feature>
<dbReference type="HAMAP" id="MF_01151">
    <property type="entry name" value="GrpE"/>
    <property type="match status" value="1"/>
</dbReference>
<dbReference type="Gene3D" id="2.30.22.10">
    <property type="entry name" value="Head domain of nucleotide exchange factor GrpE"/>
    <property type="match status" value="1"/>
</dbReference>
<sequence>MAKDQKDDFPSEKDLNPEDTQAQIDKQKNSETDTDPKTDAQTVKDEVLSETKADLDEIIQDDPSQIPELKKEIETLKAKNDALDDQFLRAQAEIRNMSNRFKKEREQLLKYDGQRLAKDILPGLDNLERALTVEVTDESGQQLKKGIEMVHQAMNSALKDNNITEIAALNEKFDPNLHQAVQTIPKQPDQEADTVVQILQRGYMLKDRVLRPAMVIVAQ</sequence>
<comment type="similarity">
    <text evidence="1 3 5">Belongs to the GrpE family.</text>
</comment>
<gene>
    <name evidence="3 8" type="primary">grpE</name>
    <name evidence="8" type="ORF">ACFQ5M_12155</name>
</gene>
<evidence type="ECO:0000313" key="8">
    <source>
        <dbReference type="EMBL" id="MFD1672856.1"/>
    </source>
</evidence>
<evidence type="ECO:0000313" key="9">
    <source>
        <dbReference type="Proteomes" id="UP001597267"/>
    </source>
</evidence>
<keyword evidence="3 4" id="KW-0346">Stress response</keyword>
<dbReference type="Pfam" id="PF01025">
    <property type="entry name" value="GrpE"/>
    <property type="match status" value="1"/>
</dbReference>
<evidence type="ECO:0000256" key="7">
    <source>
        <dbReference type="SAM" id="MobiDB-lite"/>
    </source>
</evidence>
<comment type="subunit">
    <text evidence="3">Homodimer.</text>
</comment>
<comment type="subcellular location">
    <subcellularLocation>
        <location evidence="3">Cytoplasm</location>
    </subcellularLocation>
</comment>
<dbReference type="Proteomes" id="UP001597267">
    <property type="component" value="Unassembled WGS sequence"/>
</dbReference>
<feature type="compositionally biased region" description="Basic and acidic residues" evidence="7">
    <location>
        <begin position="1"/>
        <end position="16"/>
    </location>
</feature>
<keyword evidence="2 3" id="KW-0143">Chaperone</keyword>
<evidence type="ECO:0000256" key="1">
    <source>
        <dbReference type="ARBA" id="ARBA00009054"/>
    </source>
</evidence>
<evidence type="ECO:0000256" key="5">
    <source>
        <dbReference type="RuleBase" id="RU004478"/>
    </source>
</evidence>
<dbReference type="PRINTS" id="PR00773">
    <property type="entry name" value="GRPEPROTEIN"/>
</dbReference>
<feature type="compositionally biased region" description="Basic and acidic residues" evidence="7">
    <location>
        <begin position="25"/>
        <end position="49"/>
    </location>
</feature>
<protein>
    <recommendedName>
        <fullName evidence="3 4">Protein GrpE</fullName>
    </recommendedName>
    <alternativeName>
        <fullName evidence="3">HSP-70 cofactor</fullName>
    </alternativeName>
</protein>
<evidence type="ECO:0000256" key="3">
    <source>
        <dbReference type="HAMAP-Rule" id="MF_01151"/>
    </source>
</evidence>
<comment type="function">
    <text evidence="3 4">Participates actively in the response to hyperosmotic and heat shock by preventing the aggregation of stress-denatured proteins, in association with DnaK and GrpE. It is the nucleotide exchange factor for DnaK and may function as a thermosensor. Unfolded proteins bind initially to DnaJ; upon interaction with the DnaJ-bound protein, DnaK hydrolyzes its bound ATP, resulting in the formation of a stable complex. GrpE releases ADP from DnaK; ATP binding to DnaK triggers the release of the substrate protein, thus completing the reaction cycle. Several rounds of ATP-dependent interactions between DnaJ, DnaK and GrpE are required for fully efficient folding.</text>
</comment>
<dbReference type="SUPFAM" id="SSF51064">
    <property type="entry name" value="Head domain of nucleotide exchange factor GrpE"/>
    <property type="match status" value="1"/>
</dbReference>
<keyword evidence="9" id="KW-1185">Reference proteome</keyword>
<dbReference type="RefSeq" id="WP_125712995.1">
    <property type="nucleotide sequence ID" value="NZ_JBHTOP010000026.1"/>
</dbReference>
<dbReference type="InterPro" id="IPR013805">
    <property type="entry name" value="GrpE_CC"/>
</dbReference>
<dbReference type="EMBL" id="JBHTOP010000026">
    <property type="protein sequence ID" value="MFD1672856.1"/>
    <property type="molecule type" value="Genomic_DNA"/>
</dbReference>
<dbReference type="PROSITE" id="PS01071">
    <property type="entry name" value="GRPE"/>
    <property type="match status" value="1"/>
</dbReference>
<organism evidence="8 9">
    <name type="scientific">Agrilactobacillus yilanensis</name>
    <dbReference type="NCBI Taxonomy" id="2485997"/>
    <lineage>
        <taxon>Bacteria</taxon>
        <taxon>Bacillati</taxon>
        <taxon>Bacillota</taxon>
        <taxon>Bacilli</taxon>
        <taxon>Lactobacillales</taxon>
        <taxon>Lactobacillaceae</taxon>
        <taxon>Agrilactobacillus</taxon>
    </lineage>
</organism>
<keyword evidence="6" id="KW-0175">Coiled coil</keyword>
<dbReference type="Gene3D" id="3.90.20.20">
    <property type="match status" value="1"/>
</dbReference>
<evidence type="ECO:0000256" key="2">
    <source>
        <dbReference type="ARBA" id="ARBA00023186"/>
    </source>
</evidence>
<accession>A0ABW4J910</accession>
<name>A0ABW4J910_9LACO</name>
<dbReference type="NCBIfam" id="NF010738">
    <property type="entry name" value="PRK14140.1"/>
    <property type="match status" value="1"/>
</dbReference>
<keyword evidence="3" id="KW-0963">Cytoplasm</keyword>
<dbReference type="CDD" id="cd00446">
    <property type="entry name" value="GrpE"/>
    <property type="match status" value="1"/>
</dbReference>
<evidence type="ECO:0000256" key="4">
    <source>
        <dbReference type="RuleBase" id="RU000639"/>
    </source>
</evidence>
<dbReference type="SUPFAM" id="SSF58014">
    <property type="entry name" value="Coiled-coil domain of nucleotide exchange factor GrpE"/>
    <property type="match status" value="1"/>
</dbReference>
<dbReference type="InterPro" id="IPR000740">
    <property type="entry name" value="GrpE"/>
</dbReference>
<evidence type="ECO:0000256" key="6">
    <source>
        <dbReference type="SAM" id="Coils"/>
    </source>
</evidence>
<dbReference type="PANTHER" id="PTHR21237">
    <property type="entry name" value="GRPE PROTEIN"/>
    <property type="match status" value="1"/>
</dbReference>
<reference evidence="9" key="1">
    <citation type="journal article" date="2019" name="Int. J. Syst. Evol. Microbiol.">
        <title>The Global Catalogue of Microorganisms (GCM) 10K type strain sequencing project: providing services to taxonomists for standard genome sequencing and annotation.</title>
        <authorList>
            <consortium name="The Broad Institute Genomics Platform"/>
            <consortium name="The Broad Institute Genome Sequencing Center for Infectious Disease"/>
            <person name="Wu L."/>
            <person name="Ma J."/>
        </authorList>
    </citation>
    <scope>NUCLEOTIDE SEQUENCE [LARGE SCALE GENOMIC DNA]</scope>
    <source>
        <strain evidence="9">CCM 8896</strain>
    </source>
</reference>
<comment type="caution">
    <text evidence="8">The sequence shown here is derived from an EMBL/GenBank/DDBJ whole genome shotgun (WGS) entry which is preliminary data.</text>
</comment>
<dbReference type="InterPro" id="IPR009012">
    <property type="entry name" value="GrpE_head"/>
</dbReference>
<dbReference type="PANTHER" id="PTHR21237:SF23">
    <property type="entry name" value="GRPE PROTEIN HOMOLOG, MITOCHONDRIAL"/>
    <property type="match status" value="1"/>
</dbReference>
<dbReference type="NCBIfam" id="NF010759">
    <property type="entry name" value="PRK14162.1"/>
    <property type="match status" value="1"/>
</dbReference>
<feature type="region of interest" description="Disordered" evidence="7">
    <location>
        <begin position="1"/>
        <end position="49"/>
    </location>
</feature>